<dbReference type="InterPro" id="IPR000184">
    <property type="entry name" value="Bac_surfAg_D15"/>
</dbReference>
<dbReference type="PANTHER" id="PTHR12815">
    <property type="entry name" value="SORTING AND ASSEMBLY MACHINERY SAMM50 PROTEIN FAMILY MEMBER"/>
    <property type="match status" value="1"/>
</dbReference>
<reference evidence="11" key="2">
    <citation type="submission" date="2021-04" db="EMBL/GenBank/DDBJ databases">
        <authorList>
            <person name="Gilroy R."/>
        </authorList>
    </citation>
    <scope>NUCLEOTIDE SEQUENCE</scope>
    <source>
        <strain evidence="11">USASDec5-558</strain>
    </source>
</reference>
<comment type="similarity">
    <text evidence="8">Belongs to the BamA family.</text>
</comment>
<evidence type="ECO:0000313" key="11">
    <source>
        <dbReference type="EMBL" id="HIX56486.1"/>
    </source>
</evidence>
<evidence type="ECO:0000256" key="4">
    <source>
        <dbReference type="ARBA" id="ARBA00022729"/>
    </source>
</evidence>
<dbReference type="GO" id="GO:0051205">
    <property type="term" value="P:protein insertion into membrane"/>
    <property type="evidence" value="ECO:0007669"/>
    <property type="project" value="UniProtKB-UniRule"/>
</dbReference>
<dbReference type="InterPro" id="IPR034746">
    <property type="entry name" value="POTRA"/>
</dbReference>
<dbReference type="InterPro" id="IPR023707">
    <property type="entry name" value="OM_assembly_BamA"/>
</dbReference>
<feature type="domain" description="POTRA" evidence="10">
    <location>
        <begin position="303"/>
        <end position="381"/>
    </location>
</feature>
<dbReference type="NCBIfam" id="TIGR03303">
    <property type="entry name" value="OM_YaeT"/>
    <property type="match status" value="1"/>
</dbReference>
<evidence type="ECO:0000256" key="2">
    <source>
        <dbReference type="ARBA" id="ARBA00022452"/>
    </source>
</evidence>
<comment type="caution">
    <text evidence="11">The sequence shown here is derived from an EMBL/GenBank/DDBJ whole genome shotgun (WGS) entry which is preliminary data.</text>
</comment>
<feature type="domain" description="POTRA" evidence="10">
    <location>
        <begin position="61"/>
        <end position="128"/>
    </location>
</feature>
<keyword evidence="7 8" id="KW-0998">Cell outer membrane</keyword>
<keyword evidence="5 8" id="KW-0677">Repeat</keyword>
<feature type="domain" description="POTRA" evidence="10">
    <location>
        <begin position="384"/>
        <end position="458"/>
    </location>
</feature>
<name>A0A9D2B106_9GAMM</name>
<comment type="subcellular location">
    <subcellularLocation>
        <location evidence="8">Cell outer membrane</location>
    </subcellularLocation>
    <subcellularLocation>
        <location evidence="1">Membrane</location>
    </subcellularLocation>
</comment>
<dbReference type="HAMAP" id="MF_01430">
    <property type="entry name" value="OM_assembly_BamA"/>
    <property type="match status" value="1"/>
</dbReference>
<dbReference type="InterPro" id="IPR010827">
    <property type="entry name" value="BamA/TamA_POTRA"/>
</dbReference>
<feature type="domain" description="POTRA" evidence="10">
    <location>
        <begin position="129"/>
        <end position="209"/>
    </location>
</feature>
<evidence type="ECO:0000259" key="10">
    <source>
        <dbReference type="PROSITE" id="PS51779"/>
    </source>
</evidence>
<keyword evidence="6 8" id="KW-0472">Membrane</keyword>
<dbReference type="AlphaFoldDB" id="A0A9D2B106"/>
<protein>
    <recommendedName>
        <fullName evidence="8 9">Outer membrane protein assembly factor BamA</fullName>
    </recommendedName>
</protein>
<keyword evidence="3 8" id="KW-0812">Transmembrane</keyword>
<organism evidence="11 12">
    <name type="scientific">Candidatus Anaerobiospirillum pullistercoris</name>
    <dbReference type="NCBI Taxonomy" id="2838452"/>
    <lineage>
        <taxon>Bacteria</taxon>
        <taxon>Pseudomonadati</taxon>
        <taxon>Pseudomonadota</taxon>
        <taxon>Gammaproteobacteria</taxon>
        <taxon>Aeromonadales</taxon>
        <taxon>Succinivibrionaceae</taxon>
        <taxon>Anaerobiospirillum</taxon>
    </lineage>
</organism>
<evidence type="ECO:0000256" key="1">
    <source>
        <dbReference type="ARBA" id="ARBA00004370"/>
    </source>
</evidence>
<evidence type="ECO:0000256" key="9">
    <source>
        <dbReference type="NCBIfam" id="TIGR03303"/>
    </source>
</evidence>
<comment type="subunit">
    <text evidence="8">Part of the Bam complex.</text>
</comment>
<accession>A0A9D2B106</accession>
<evidence type="ECO:0000256" key="8">
    <source>
        <dbReference type="HAMAP-Rule" id="MF_01430"/>
    </source>
</evidence>
<evidence type="ECO:0000256" key="7">
    <source>
        <dbReference type="ARBA" id="ARBA00023237"/>
    </source>
</evidence>
<dbReference type="GO" id="GO:0043165">
    <property type="term" value="P:Gram-negative-bacterium-type cell outer membrane assembly"/>
    <property type="evidence" value="ECO:0007669"/>
    <property type="project" value="UniProtKB-UniRule"/>
</dbReference>
<keyword evidence="4 8" id="KW-0732">Signal</keyword>
<dbReference type="Gene3D" id="2.40.160.50">
    <property type="entry name" value="membrane protein fhac: a member of the omp85/tpsb transporter family"/>
    <property type="match status" value="1"/>
</dbReference>
<dbReference type="FunFam" id="3.10.20.310:FF:000002">
    <property type="entry name" value="Outer membrane protein assembly factor BamA"/>
    <property type="match status" value="1"/>
</dbReference>
<dbReference type="PIRSF" id="PIRSF006076">
    <property type="entry name" value="OM_assembly_OMP85"/>
    <property type="match status" value="1"/>
</dbReference>
<dbReference type="EMBL" id="DXEV01000065">
    <property type="protein sequence ID" value="HIX56486.1"/>
    <property type="molecule type" value="Genomic_DNA"/>
</dbReference>
<comment type="function">
    <text evidence="8">Part of the outer membrane protein assembly complex, which is involved in assembly and insertion of beta-barrel proteins into the outer membrane.</text>
</comment>
<reference evidence="11" key="1">
    <citation type="journal article" date="2021" name="PeerJ">
        <title>Extensive microbial diversity within the chicken gut microbiome revealed by metagenomics and culture.</title>
        <authorList>
            <person name="Gilroy R."/>
            <person name="Ravi A."/>
            <person name="Getino M."/>
            <person name="Pursley I."/>
            <person name="Horton D.L."/>
            <person name="Alikhan N.F."/>
            <person name="Baker D."/>
            <person name="Gharbi K."/>
            <person name="Hall N."/>
            <person name="Watson M."/>
            <person name="Adriaenssens E.M."/>
            <person name="Foster-Nyarko E."/>
            <person name="Jarju S."/>
            <person name="Secka A."/>
            <person name="Antonio M."/>
            <person name="Oren A."/>
            <person name="Chaudhuri R.R."/>
            <person name="La Ragione R."/>
            <person name="Hildebrand F."/>
            <person name="Pallen M.J."/>
        </authorList>
    </citation>
    <scope>NUCLEOTIDE SEQUENCE</scope>
    <source>
        <strain evidence="11">USASDec5-558</strain>
    </source>
</reference>
<gene>
    <name evidence="8 11" type="primary">bamA</name>
    <name evidence="11" type="ORF">H9850_03325</name>
</gene>
<evidence type="ECO:0000313" key="12">
    <source>
        <dbReference type="Proteomes" id="UP000886829"/>
    </source>
</evidence>
<dbReference type="GO" id="GO:0009279">
    <property type="term" value="C:cell outer membrane"/>
    <property type="evidence" value="ECO:0007669"/>
    <property type="project" value="UniProtKB-SubCell"/>
</dbReference>
<dbReference type="Pfam" id="PF01103">
    <property type="entry name" value="Omp85"/>
    <property type="match status" value="1"/>
</dbReference>
<keyword evidence="2 8" id="KW-1134">Transmembrane beta strand</keyword>
<dbReference type="InterPro" id="IPR039910">
    <property type="entry name" value="D15-like"/>
</dbReference>
<dbReference type="Proteomes" id="UP000886829">
    <property type="component" value="Unassembled WGS sequence"/>
</dbReference>
<dbReference type="Gene3D" id="3.10.20.310">
    <property type="entry name" value="membrane protein fhac"/>
    <property type="match status" value="5"/>
</dbReference>
<dbReference type="PANTHER" id="PTHR12815:SF23">
    <property type="entry name" value="OUTER MEMBRANE PROTEIN ASSEMBLY FACTOR BAMA"/>
    <property type="match status" value="1"/>
</dbReference>
<dbReference type="PROSITE" id="PS51779">
    <property type="entry name" value="POTRA"/>
    <property type="match status" value="5"/>
</dbReference>
<sequence length="832" mass="92091">MISFKDASIAANRTSAGKSQRRLKRSLLGISVALGITAALSPVGYAATSAGSAATSAPNGVVIQDIQVRGLNRVSLGAVLLALPVRQGDLLTPENVSLAMKRLYATGNFSNVSLQLSGNTLIVNVQERPTIGSITFAGNSQIQEDALRDVIEQQGLRAGEPINEQLLGQIEKSLEDFYHSAGMYQADVKPVLTYLPRNRVDVKLEFYEGEAAAIEQINIVGNKAFTEDELLAQLELRDDVPWWNVVANSRYDAQKFSGDLETLRSYYMDRGYVRFKVDSTQVSMTPDRKGLYLTIAVNEGDLYTIGDCTVQGNTLKYGEDLRNLITLEKGAVYSAHDVTNMEKVLTNYLGKFGYAYSRVTAIPDYDETNKVVNLNFMVEPGQRIYVTNVEITGNTQTDDTVIRRELRQMDGTWLSNEAVETSKNRINRLGFFETADVTIERNGVSSDTATVKTTVKEQPTGSIQGGIGYGTSSGFMISAGISQNNVFGWGTRANVSAYQNDYREHIEFGYTDPYFTVDQISLGGRVYYDNFHGDDADVVSYDNETIGFDLTSGYPLSENVYISYTAGVQRMDITSNKFFLQAVDFWRTYGQGSLSNDFLDFTFRFNLSRNNLDRSVFPTSGSRQNLSVFTTLPEISDLQYYKIDAQTFHYFPLDMEHNFVFAIRGRAAYGDGYGSVDGLDQKLPFFDNFYLGGDQWLRGFKRNSVGPRALYPGANGTVTVDDDDNMGGNALWAVSAEVIVPTPFVSEAYKNQVRTSLFVDAGALWDSNAGDYTAGYRNAPEYDDPSRYSAAAGISVTWMSPVGPLSFNLARPIKEQDGDDTEFFSFEIGGRF</sequence>
<evidence type="ECO:0000256" key="3">
    <source>
        <dbReference type="ARBA" id="ARBA00022692"/>
    </source>
</evidence>
<proteinExistence type="inferred from homology"/>
<evidence type="ECO:0000256" key="5">
    <source>
        <dbReference type="ARBA" id="ARBA00022737"/>
    </source>
</evidence>
<feature type="domain" description="POTRA" evidence="10">
    <location>
        <begin position="212"/>
        <end position="300"/>
    </location>
</feature>
<evidence type="ECO:0000256" key="6">
    <source>
        <dbReference type="ARBA" id="ARBA00023136"/>
    </source>
</evidence>
<dbReference type="Pfam" id="PF07244">
    <property type="entry name" value="POTRA"/>
    <property type="match status" value="4"/>
</dbReference>